<sequence length="517" mass="58795">MLTHGVQSGDVTSNSATIWTRADREARMLVEISRGPEFRRSQAIPGAWLRASSDFTGKTVINGLPSGTDLYYRVTPYGHGDHDRAGQQLTGHLRTAARDRRDISFVWSGDLGGQGWGIDVDRGGYRIFEQMRKLSPDFDICNGDNVYADDPIEATQLTHDGSVWHNLVTEEKSKPAETLTEYRGQYQYNLMDENLKAFYAEVAQIQQWDDHETHSNWYPGEILEDAEYTEKRVDVLKYRARQAYHEYTPINPRYDAEGRIYRTLHQGPLRDVFVLDMRWFRDANSPNRQTFNDGGILGLRQQRWLERELLQSRATWKVISNDMPLGEVVADGASDYEAVSNGDNGQPMGRELQIAEILRFIKRHKIKNVVWLTTDVHYTAAHYFDPDKAAFNDFDPFWQFTTGPLNAGSFPASPVDGTFGAQQVFVKSPPYANAAPDSEYQFFGEVKISGRSRELTVNLRDNSGTVLWSRDLAPQRSWSVGRSLSGSDSHQCWCESHPVMDECQLLTSANRRRTVSG</sequence>
<dbReference type="Pfam" id="PF09423">
    <property type="entry name" value="PhoD"/>
    <property type="match status" value="1"/>
</dbReference>
<dbReference type="Gene3D" id="3.60.21.70">
    <property type="entry name" value="PhoD-like phosphatase"/>
    <property type="match status" value="1"/>
</dbReference>
<feature type="domain" description="Phospholipase D N-terminal" evidence="2">
    <location>
        <begin position="4"/>
        <end position="95"/>
    </location>
</feature>
<feature type="domain" description="PhoD-like phosphatase metallophosphatase" evidence="1">
    <location>
        <begin position="111"/>
        <end position="458"/>
    </location>
</feature>
<dbReference type="RefSeq" id="WP_143987342.1">
    <property type="nucleotide sequence ID" value="NZ_CP041692.1"/>
</dbReference>
<name>A0A516Q1S8_9ACTN</name>
<dbReference type="AlphaFoldDB" id="A0A516Q1S8"/>
<dbReference type="InterPro" id="IPR052900">
    <property type="entry name" value="Phospholipid_Metab_Enz"/>
</dbReference>
<organism evidence="3 4">
    <name type="scientific">Microlunatus elymi</name>
    <dbReference type="NCBI Taxonomy" id="2596828"/>
    <lineage>
        <taxon>Bacteria</taxon>
        <taxon>Bacillati</taxon>
        <taxon>Actinomycetota</taxon>
        <taxon>Actinomycetes</taxon>
        <taxon>Propionibacteriales</taxon>
        <taxon>Propionibacteriaceae</taxon>
        <taxon>Microlunatus</taxon>
    </lineage>
</organism>
<protein>
    <submittedName>
        <fullName evidence="3">Alkaline phosphatase</fullName>
    </submittedName>
</protein>
<dbReference type="SUPFAM" id="SSF56300">
    <property type="entry name" value="Metallo-dependent phosphatases"/>
    <property type="match status" value="1"/>
</dbReference>
<dbReference type="OrthoDB" id="3497025at2"/>
<dbReference type="Pfam" id="PF16655">
    <property type="entry name" value="PhoD_N"/>
    <property type="match status" value="1"/>
</dbReference>
<dbReference type="Gene3D" id="2.60.40.380">
    <property type="entry name" value="Purple acid phosphatase-like, N-terminal"/>
    <property type="match status" value="1"/>
</dbReference>
<dbReference type="Proteomes" id="UP000319263">
    <property type="component" value="Chromosome"/>
</dbReference>
<dbReference type="InterPro" id="IPR029052">
    <property type="entry name" value="Metallo-depent_PP-like"/>
</dbReference>
<dbReference type="InterPro" id="IPR018946">
    <property type="entry name" value="PhoD-like_MPP"/>
</dbReference>
<keyword evidence="4" id="KW-1185">Reference proteome</keyword>
<dbReference type="InterPro" id="IPR038607">
    <property type="entry name" value="PhoD-like_sf"/>
</dbReference>
<gene>
    <name evidence="3" type="ORF">FOE78_16935</name>
</gene>
<dbReference type="EMBL" id="CP041692">
    <property type="protein sequence ID" value="QDP97383.1"/>
    <property type="molecule type" value="Genomic_DNA"/>
</dbReference>
<dbReference type="PANTHER" id="PTHR43606">
    <property type="entry name" value="PHOSPHATASE, PUTATIVE (AFU_ORTHOLOGUE AFUA_6G08710)-RELATED"/>
    <property type="match status" value="1"/>
</dbReference>
<dbReference type="InterPro" id="IPR032093">
    <property type="entry name" value="PhoD_N"/>
</dbReference>
<evidence type="ECO:0000259" key="1">
    <source>
        <dbReference type="Pfam" id="PF09423"/>
    </source>
</evidence>
<accession>A0A516Q1S8</accession>
<reference evidence="3 4" key="1">
    <citation type="submission" date="2019-07" db="EMBL/GenBank/DDBJ databases">
        <title>Microlunatus dokdonensis sp. nov. isolated from the rhizospheric soil of the wild plant Elymus tsukushiensis.</title>
        <authorList>
            <person name="Ghim S.-Y."/>
            <person name="Hwang Y.-J."/>
            <person name="Son J.-S."/>
            <person name="Shin J.-H."/>
        </authorList>
    </citation>
    <scope>NUCLEOTIDE SEQUENCE [LARGE SCALE GENOMIC DNA]</scope>
    <source>
        <strain evidence="3 4">KUDC0627</strain>
    </source>
</reference>
<dbReference type="PANTHER" id="PTHR43606:SF1">
    <property type="entry name" value="PHOD-LIKE PHOSPHATASE METALLOPHOSPHATASE DOMAIN-CONTAINING PROTEIN"/>
    <property type="match status" value="1"/>
</dbReference>
<evidence type="ECO:0000313" key="3">
    <source>
        <dbReference type="EMBL" id="QDP97383.1"/>
    </source>
</evidence>
<dbReference type="KEGG" id="mik:FOE78_16935"/>
<proteinExistence type="predicted"/>
<evidence type="ECO:0000259" key="2">
    <source>
        <dbReference type="Pfam" id="PF16655"/>
    </source>
</evidence>
<evidence type="ECO:0000313" key="4">
    <source>
        <dbReference type="Proteomes" id="UP000319263"/>
    </source>
</evidence>